<dbReference type="EMBL" id="PZZL01000002">
    <property type="protein sequence ID" value="PTM60786.1"/>
    <property type="molecule type" value="Genomic_DNA"/>
</dbReference>
<dbReference type="CDD" id="cd05958">
    <property type="entry name" value="ABCL"/>
    <property type="match status" value="1"/>
</dbReference>
<reference evidence="4 5" key="1">
    <citation type="submission" date="2018-04" db="EMBL/GenBank/DDBJ databases">
        <title>Genomic Encyclopedia of Archaeal and Bacterial Type Strains, Phase II (KMG-II): from individual species to whole genera.</title>
        <authorList>
            <person name="Goeker M."/>
        </authorList>
    </citation>
    <scope>NUCLEOTIDE SEQUENCE [LARGE SCALE GENOMIC DNA]</scope>
    <source>
        <strain evidence="4 5">DSM 25521</strain>
    </source>
</reference>
<dbReference type="InterPro" id="IPR045851">
    <property type="entry name" value="AMP-bd_C_sf"/>
</dbReference>
<keyword evidence="1 4" id="KW-0436">Ligase</keyword>
<dbReference type="OrthoDB" id="9803968at2"/>
<name>A0A2T4ZFY0_9HYPH</name>
<sequence>MTGSVAGSVVQLKTGVASAHVDSFAARGLPPAELQPAFLFERPELAYPERLNCVTAFVDSHVAEGRGERTAILAPDGTHWTYADLAAEIDRIANVLTGPLGLVPGNRVLLRAPNNPTMVAAYLAVIKAGGIVVATMPLLRAKELGQIVDRAEIALALCDDRLMDELTKTAGSSRFLKRIVGFSELKALAASAAPTFTAIDTARDDVCLFGFTSGTTGEPKCTMHFHRDLLAICDAYARNVLKPTPDDRFIGSPPLAFTFGLGGLVLFPFRVGASTVLLEKASPGDLLPAIATYKPTICFTAPTAYRAMIPNLRDHDWRSLRKCVSAGEALPKATFDAWEEATGLKLMDGIGATEMLHIFISAPEEEIRPGATGKPVPGYEAKVIGADGEDLPPGKPGRLAVRGPTGCRYLADDRQRKYVVNGWNVTGDTYVRDEDGYFWYQARNDDMIVSAGYNIAGPEVEAALLAHPTVAEAGVVGQPDPERGMIVKAYVVPKPDVTVTPALVVELQSFVKNEIAPYKYPREIAFVPSLPRTETGKLQRFALRERAAREAGEASSAGLPKAAE</sequence>
<dbReference type="GO" id="GO:0016878">
    <property type="term" value="F:acid-thiol ligase activity"/>
    <property type="evidence" value="ECO:0007669"/>
    <property type="project" value="TreeGrafter"/>
</dbReference>
<organism evidence="4 5">
    <name type="scientific">Phreatobacter oligotrophus</name>
    <dbReference type="NCBI Taxonomy" id="1122261"/>
    <lineage>
        <taxon>Bacteria</taxon>
        <taxon>Pseudomonadati</taxon>
        <taxon>Pseudomonadota</taxon>
        <taxon>Alphaproteobacteria</taxon>
        <taxon>Hyphomicrobiales</taxon>
        <taxon>Phreatobacteraceae</taxon>
        <taxon>Phreatobacter</taxon>
    </lineage>
</organism>
<dbReference type="Gene3D" id="3.30.300.30">
    <property type="match status" value="1"/>
</dbReference>
<dbReference type="SUPFAM" id="SSF56801">
    <property type="entry name" value="Acetyl-CoA synthetase-like"/>
    <property type="match status" value="1"/>
</dbReference>
<dbReference type="PANTHER" id="PTHR43352:SF1">
    <property type="entry name" value="ANTHRANILATE--COA LIGASE"/>
    <property type="match status" value="1"/>
</dbReference>
<dbReference type="RefSeq" id="WP_108174733.1">
    <property type="nucleotide sequence ID" value="NZ_PZZL01000002.1"/>
</dbReference>
<evidence type="ECO:0000313" key="5">
    <source>
        <dbReference type="Proteomes" id="UP000241808"/>
    </source>
</evidence>
<feature type="domain" description="AMP-dependent synthetase/ligase" evidence="2">
    <location>
        <begin position="62"/>
        <end position="405"/>
    </location>
</feature>
<dbReference type="InterPro" id="IPR000873">
    <property type="entry name" value="AMP-dep_synth/lig_dom"/>
</dbReference>
<dbReference type="InterPro" id="IPR020845">
    <property type="entry name" value="AMP-binding_CS"/>
</dbReference>
<dbReference type="PANTHER" id="PTHR43352">
    <property type="entry name" value="ACETYL-COA SYNTHETASE"/>
    <property type="match status" value="1"/>
</dbReference>
<evidence type="ECO:0000259" key="3">
    <source>
        <dbReference type="Pfam" id="PF13193"/>
    </source>
</evidence>
<dbReference type="InterPro" id="IPR025110">
    <property type="entry name" value="AMP-bd_C"/>
</dbReference>
<evidence type="ECO:0000256" key="1">
    <source>
        <dbReference type="ARBA" id="ARBA00022598"/>
    </source>
</evidence>
<dbReference type="InterPro" id="IPR042099">
    <property type="entry name" value="ANL_N_sf"/>
</dbReference>
<dbReference type="GO" id="GO:0044550">
    <property type="term" value="P:secondary metabolite biosynthetic process"/>
    <property type="evidence" value="ECO:0007669"/>
    <property type="project" value="TreeGrafter"/>
</dbReference>
<evidence type="ECO:0000313" key="4">
    <source>
        <dbReference type="EMBL" id="PTM60786.1"/>
    </source>
</evidence>
<dbReference type="Pfam" id="PF00501">
    <property type="entry name" value="AMP-binding"/>
    <property type="match status" value="1"/>
</dbReference>
<accession>A0A2T4ZFY0</accession>
<dbReference type="Pfam" id="PF13193">
    <property type="entry name" value="AMP-binding_C"/>
    <property type="match status" value="1"/>
</dbReference>
<comment type="caution">
    <text evidence="4">The sequence shown here is derived from an EMBL/GenBank/DDBJ whole genome shotgun (WGS) entry which is preliminary data.</text>
</comment>
<dbReference type="Proteomes" id="UP000241808">
    <property type="component" value="Unassembled WGS sequence"/>
</dbReference>
<evidence type="ECO:0000259" key="2">
    <source>
        <dbReference type="Pfam" id="PF00501"/>
    </source>
</evidence>
<dbReference type="Gene3D" id="3.40.50.12780">
    <property type="entry name" value="N-terminal domain of ligase-like"/>
    <property type="match status" value="1"/>
</dbReference>
<gene>
    <name evidence="4" type="ORF">C8P69_102168</name>
</gene>
<dbReference type="PROSITE" id="PS00455">
    <property type="entry name" value="AMP_BINDING"/>
    <property type="match status" value="1"/>
</dbReference>
<proteinExistence type="predicted"/>
<protein>
    <submittedName>
        <fullName evidence="4">2-aminobenzoate-CoA ligase</fullName>
    </submittedName>
</protein>
<feature type="domain" description="AMP-binding enzyme C-terminal" evidence="3">
    <location>
        <begin position="459"/>
        <end position="537"/>
    </location>
</feature>
<keyword evidence="5" id="KW-1185">Reference proteome</keyword>
<dbReference type="AlphaFoldDB" id="A0A2T4ZFY0"/>